<accession>A0AA39X5A4</accession>
<dbReference type="InterPro" id="IPR001310">
    <property type="entry name" value="Histidine_triad_HIT"/>
</dbReference>
<keyword evidence="6" id="KW-1185">Reference proteome</keyword>
<protein>
    <submittedName>
        <fullName evidence="5">HIT-like domain-containing protein</fullName>
    </submittedName>
</protein>
<name>A0AA39X5A4_9PEZI</name>
<evidence type="ECO:0000256" key="3">
    <source>
        <dbReference type="PROSITE-ProRule" id="PRU00464"/>
    </source>
</evidence>
<evidence type="ECO:0000256" key="2">
    <source>
        <dbReference type="PIRSR" id="PIRSR601310-3"/>
    </source>
</evidence>
<dbReference type="PANTHER" id="PTHR46648:SF2">
    <property type="entry name" value="HIT DOMAIN-CONTAINING PROTEIN"/>
    <property type="match status" value="1"/>
</dbReference>
<dbReference type="GO" id="GO:0009117">
    <property type="term" value="P:nucleotide metabolic process"/>
    <property type="evidence" value="ECO:0007669"/>
    <property type="project" value="TreeGrafter"/>
</dbReference>
<dbReference type="EMBL" id="JAULSU010000002">
    <property type="protein sequence ID" value="KAK0627564.1"/>
    <property type="molecule type" value="Genomic_DNA"/>
</dbReference>
<comment type="caution">
    <text evidence="5">The sequence shown here is derived from an EMBL/GenBank/DDBJ whole genome shotgun (WGS) entry which is preliminary data.</text>
</comment>
<organism evidence="5 6">
    <name type="scientific">Immersiella caudata</name>
    <dbReference type="NCBI Taxonomy" id="314043"/>
    <lineage>
        <taxon>Eukaryota</taxon>
        <taxon>Fungi</taxon>
        <taxon>Dikarya</taxon>
        <taxon>Ascomycota</taxon>
        <taxon>Pezizomycotina</taxon>
        <taxon>Sordariomycetes</taxon>
        <taxon>Sordariomycetidae</taxon>
        <taxon>Sordariales</taxon>
        <taxon>Lasiosphaeriaceae</taxon>
        <taxon>Immersiella</taxon>
    </lineage>
</organism>
<evidence type="ECO:0000313" key="5">
    <source>
        <dbReference type="EMBL" id="KAK0627564.1"/>
    </source>
</evidence>
<dbReference type="SUPFAM" id="SSF54197">
    <property type="entry name" value="HIT-like"/>
    <property type="match status" value="1"/>
</dbReference>
<feature type="active site" description="Tele-AMP-histidine intermediate" evidence="1">
    <location>
        <position position="140"/>
    </location>
</feature>
<sequence>MTPPLPSSAFDISTSSSDSSCPFCHIAQTYPPFSPLSPPPSTSPLVSPTLTSPAPQTFVVLSTPLLIAFLDIMPLSQGHLLLCPRSHAPKLTDASASEARELGYYLRILSAAVARATDVKDWNVVQNNGMAAAQVVEHMHFHVIPRPGMRVKERFTSTMFGRGQREDLEEDEGAELAGMIRECVGEVLKEEGERERNGKL</sequence>
<dbReference type="PROSITE" id="PS00892">
    <property type="entry name" value="HIT_1"/>
    <property type="match status" value="1"/>
</dbReference>
<dbReference type="PRINTS" id="PR00332">
    <property type="entry name" value="HISTRIAD"/>
</dbReference>
<proteinExistence type="predicted"/>
<dbReference type="Gene3D" id="3.30.428.10">
    <property type="entry name" value="HIT-like"/>
    <property type="match status" value="1"/>
</dbReference>
<reference evidence="5" key="1">
    <citation type="submission" date="2023-06" db="EMBL/GenBank/DDBJ databases">
        <title>Genome-scale phylogeny and comparative genomics of the fungal order Sordariales.</title>
        <authorList>
            <consortium name="Lawrence Berkeley National Laboratory"/>
            <person name="Hensen N."/>
            <person name="Bonometti L."/>
            <person name="Westerberg I."/>
            <person name="Brannstrom I.O."/>
            <person name="Guillou S."/>
            <person name="Cros-Aarteil S."/>
            <person name="Calhoun S."/>
            <person name="Haridas S."/>
            <person name="Kuo A."/>
            <person name="Mondo S."/>
            <person name="Pangilinan J."/>
            <person name="Riley R."/>
            <person name="Labutti K."/>
            <person name="Andreopoulos B."/>
            <person name="Lipzen A."/>
            <person name="Chen C."/>
            <person name="Yanf M."/>
            <person name="Daum C."/>
            <person name="Ng V."/>
            <person name="Clum A."/>
            <person name="Steindorff A."/>
            <person name="Ohm R."/>
            <person name="Martin F."/>
            <person name="Silar P."/>
            <person name="Natvig D."/>
            <person name="Lalanne C."/>
            <person name="Gautier V."/>
            <person name="Ament-Velasquez S.L."/>
            <person name="Kruys A."/>
            <person name="Hutchinson M.I."/>
            <person name="Powell A.J."/>
            <person name="Barry K."/>
            <person name="Miller A.N."/>
            <person name="Grigoriev I.V."/>
            <person name="Debuchy R."/>
            <person name="Gladieux P."/>
            <person name="Thoren M.H."/>
            <person name="Johannesson H."/>
        </authorList>
    </citation>
    <scope>NUCLEOTIDE SEQUENCE</scope>
    <source>
        <strain evidence="5">CBS 606.72</strain>
    </source>
</reference>
<dbReference type="PANTHER" id="PTHR46648">
    <property type="entry name" value="HIT FAMILY PROTEIN 1"/>
    <property type="match status" value="1"/>
</dbReference>
<gene>
    <name evidence="5" type="ORF">B0T14DRAFT_424078</name>
</gene>
<evidence type="ECO:0000256" key="1">
    <source>
        <dbReference type="PIRSR" id="PIRSR601310-1"/>
    </source>
</evidence>
<dbReference type="InterPro" id="IPR019808">
    <property type="entry name" value="Histidine_triad_CS"/>
</dbReference>
<feature type="short sequence motif" description="Histidine triad motif" evidence="2 3">
    <location>
        <begin position="138"/>
        <end position="142"/>
    </location>
</feature>
<dbReference type="GO" id="GO:0003824">
    <property type="term" value="F:catalytic activity"/>
    <property type="evidence" value="ECO:0007669"/>
    <property type="project" value="InterPro"/>
</dbReference>
<dbReference type="AlphaFoldDB" id="A0AA39X5A4"/>
<dbReference type="Proteomes" id="UP001175000">
    <property type="component" value="Unassembled WGS sequence"/>
</dbReference>
<dbReference type="PROSITE" id="PS51084">
    <property type="entry name" value="HIT_2"/>
    <property type="match status" value="1"/>
</dbReference>
<evidence type="ECO:0000259" key="4">
    <source>
        <dbReference type="PROSITE" id="PS51084"/>
    </source>
</evidence>
<feature type="domain" description="HIT" evidence="4">
    <location>
        <begin position="46"/>
        <end position="153"/>
    </location>
</feature>
<evidence type="ECO:0000313" key="6">
    <source>
        <dbReference type="Proteomes" id="UP001175000"/>
    </source>
</evidence>
<dbReference type="InterPro" id="IPR011146">
    <property type="entry name" value="HIT-like"/>
</dbReference>
<dbReference type="InterPro" id="IPR036265">
    <property type="entry name" value="HIT-like_sf"/>
</dbReference>
<dbReference type="Pfam" id="PF01230">
    <property type="entry name" value="HIT"/>
    <property type="match status" value="1"/>
</dbReference>